<comment type="caution">
    <text evidence="2">The sequence shown here is derived from an EMBL/GenBank/DDBJ whole genome shotgun (WGS) entry which is preliminary data.</text>
</comment>
<feature type="chain" id="PRO_5041361701" evidence="1">
    <location>
        <begin position="28"/>
        <end position="206"/>
    </location>
</feature>
<name>A0AA38P1H9_9AGAR</name>
<feature type="signal peptide" evidence="1">
    <location>
        <begin position="1"/>
        <end position="27"/>
    </location>
</feature>
<protein>
    <submittedName>
        <fullName evidence="2">Uncharacterized protein</fullName>
    </submittedName>
</protein>
<reference evidence="2" key="1">
    <citation type="submission" date="2022-08" db="EMBL/GenBank/DDBJ databases">
        <authorList>
            <consortium name="DOE Joint Genome Institute"/>
            <person name="Min B."/>
            <person name="Riley R."/>
            <person name="Sierra-Patev S."/>
            <person name="Naranjo-Ortiz M."/>
            <person name="Looney B."/>
            <person name="Konkel Z."/>
            <person name="Slot J.C."/>
            <person name="Sakamoto Y."/>
            <person name="Steenwyk J.L."/>
            <person name="Rokas A."/>
            <person name="Carro J."/>
            <person name="Camarero S."/>
            <person name="Ferreira P."/>
            <person name="Molpeceres G."/>
            <person name="Ruiz-Duenas F.J."/>
            <person name="Serrano A."/>
            <person name="Henrissat B."/>
            <person name="Drula E."/>
            <person name="Hughes K.W."/>
            <person name="Mata J.L."/>
            <person name="Ishikawa N.K."/>
            <person name="Vargas-Isla R."/>
            <person name="Ushijima S."/>
            <person name="Smith C.A."/>
            <person name="Ahrendt S."/>
            <person name="Andreopoulos W."/>
            <person name="He G."/>
            <person name="Labutti K."/>
            <person name="Lipzen A."/>
            <person name="Ng V."/>
            <person name="Sandor L."/>
            <person name="Barry K."/>
            <person name="Martinez A.T."/>
            <person name="Xiao Y."/>
            <person name="Gibbons J.G."/>
            <person name="Terashima K."/>
            <person name="Hibbett D.S."/>
            <person name="Grigoriev I.V."/>
        </authorList>
    </citation>
    <scope>NUCLEOTIDE SEQUENCE</scope>
    <source>
        <strain evidence="2">TFB9207</strain>
    </source>
</reference>
<sequence length="206" mass="23203">MVRIPCAKMVILSLGLLQMGPISSVLAAPTSAALEQNRKEIEFVSSAGSITQRQPSRQMYHCPLHAKVHDVQKRMDSGLGFSNVLKYSVEAENLIERICLAGQQAQSKQSGTKIIFPSLMSMDPGSFRLMAEIVVESAKKYYPQRTNDRVATRVEQYKENPDDEQAKKGIVWWLDRLLFGSAYADAAKYDYKTYGTDMYEDYQSSL</sequence>
<evidence type="ECO:0000313" key="3">
    <source>
        <dbReference type="Proteomes" id="UP001163846"/>
    </source>
</evidence>
<dbReference type="EMBL" id="MU806510">
    <property type="protein sequence ID" value="KAJ3834593.1"/>
    <property type="molecule type" value="Genomic_DNA"/>
</dbReference>
<keyword evidence="3" id="KW-1185">Reference proteome</keyword>
<keyword evidence="1" id="KW-0732">Signal</keyword>
<evidence type="ECO:0000313" key="2">
    <source>
        <dbReference type="EMBL" id="KAJ3834593.1"/>
    </source>
</evidence>
<proteinExistence type="predicted"/>
<gene>
    <name evidence="2" type="ORF">F5878DRAFT_664625</name>
</gene>
<organism evidence="2 3">
    <name type="scientific">Lentinula raphanica</name>
    <dbReference type="NCBI Taxonomy" id="153919"/>
    <lineage>
        <taxon>Eukaryota</taxon>
        <taxon>Fungi</taxon>
        <taxon>Dikarya</taxon>
        <taxon>Basidiomycota</taxon>
        <taxon>Agaricomycotina</taxon>
        <taxon>Agaricomycetes</taxon>
        <taxon>Agaricomycetidae</taxon>
        <taxon>Agaricales</taxon>
        <taxon>Marasmiineae</taxon>
        <taxon>Omphalotaceae</taxon>
        <taxon>Lentinula</taxon>
    </lineage>
</organism>
<dbReference type="AlphaFoldDB" id="A0AA38P1H9"/>
<accession>A0AA38P1H9</accession>
<dbReference type="Proteomes" id="UP001163846">
    <property type="component" value="Unassembled WGS sequence"/>
</dbReference>
<evidence type="ECO:0000256" key="1">
    <source>
        <dbReference type="SAM" id="SignalP"/>
    </source>
</evidence>